<keyword evidence="7" id="KW-0175">Coiled coil</keyword>
<dbReference type="InterPro" id="IPR003594">
    <property type="entry name" value="HATPase_dom"/>
</dbReference>
<dbReference type="GO" id="GO:0008984">
    <property type="term" value="F:protein-glutamate methylesterase activity"/>
    <property type="evidence" value="ECO:0007669"/>
    <property type="project" value="InterPro"/>
</dbReference>
<dbReference type="Proteomes" id="UP000031971">
    <property type="component" value="Unassembled WGS sequence"/>
</dbReference>
<dbReference type="PROSITE" id="PS50122">
    <property type="entry name" value="CHEB"/>
    <property type="match status" value="1"/>
</dbReference>
<dbReference type="SMART" id="SM00388">
    <property type="entry name" value="HisKA"/>
    <property type="match status" value="1"/>
</dbReference>
<dbReference type="InterPro" id="IPR035909">
    <property type="entry name" value="CheB_C"/>
</dbReference>
<dbReference type="SUPFAM" id="SSF55874">
    <property type="entry name" value="ATPase domain of HSP90 chaperone/DNA topoisomerase II/histidine kinase"/>
    <property type="match status" value="1"/>
</dbReference>
<name>A0A0C2V635_PARME</name>
<evidence type="ECO:0000256" key="2">
    <source>
        <dbReference type="ARBA" id="ARBA00001541"/>
    </source>
</evidence>
<feature type="active site" evidence="6">
    <location>
        <position position="73"/>
    </location>
</feature>
<evidence type="ECO:0000259" key="9">
    <source>
        <dbReference type="PROSITE" id="PS50109"/>
    </source>
</evidence>
<dbReference type="InterPro" id="IPR050903">
    <property type="entry name" value="Bact_Chemotaxis_MeTrfase"/>
</dbReference>
<dbReference type="InterPro" id="IPR022641">
    <property type="entry name" value="CheR_N"/>
</dbReference>
<dbReference type="InterPro" id="IPR036097">
    <property type="entry name" value="HisK_dim/P_sf"/>
</dbReference>
<keyword evidence="4 12" id="KW-0808">Transferase</keyword>
<dbReference type="SUPFAM" id="SSF52738">
    <property type="entry name" value="Methylesterase CheB, C-terminal domain"/>
    <property type="match status" value="1"/>
</dbReference>
<dbReference type="SMART" id="SM00138">
    <property type="entry name" value="MeTrc"/>
    <property type="match status" value="1"/>
</dbReference>
<keyword evidence="3 12" id="KW-0489">Methyltransferase</keyword>
<feature type="coiled-coil region" evidence="7">
    <location>
        <begin position="870"/>
        <end position="897"/>
    </location>
</feature>
<keyword evidence="5" id="KW-0949">S-adenosyl-L-methionine</keyword>
<dbReference type="InterPro" id="IPR022642">
    <property type="entry name" value="CheR_C"/>
</dbReference>
<dbReference type="SMART" id="SM00387">
    <property type="entry name" value="HATPase_c"/>
    <property type="match status" value="1"/>
</dbReference>
<dbReference type="GO" id="GO:0000155">
    <property type="term" value="F:phosphorelay sensor kinase activity"/>
    <property type="evidence" value="ECO:0007669"/>
    <property type="project" value="InterPro"/>
</dbReference>
<protein>
    <submittedName>
        <fullName evidence="12">Chemotaxis protein methyltransferase CheR</fullName>
    </submittedName>
</protein>
<feature type="active site" evidence="6">
    <location>
        <position position="46"/>
    </location>
</feature>
<dbReference type="PROSITE" id="PS50123">
    <property type="entry name" value="CHER"/>
    <property type="match status" value="1"/>
</dbReference>
<dbReference type="EMBL" id="JXSL01000009">
    <property type="protein sequence ID" value="KIM00532.1"/>
    <property type="molecule type" value="Genomic_DNA"/>
</dbReference>
<dbReference type="InterPro" id="IPR035965">
    <property type="entry name" value="PAS-like_dom_sf"/>
</dbReference>
<dbReference type="GO" id="GO:0032259">
    <property type="term" value="P:methylation"/>
    <property type="evidence" value="ECO:0007669"/>
    <property type="project" value="UniProtKB-KW"/>
</dbReference>
<keyword evidence="6" id="KW-0378">Hydrolase</keyword>
<dbReference type="InterPro" id="IPR003661">
    <property type="entry name" value="HisK_dim/P_dom"/>
</dbReference>
<keyword evidence="13" id="KW-1185">Reference proteome</keyword>
<dbReference type="Gene3D" id="3.40.50.150">
    <property type="entry name" value="Vaccinia Virus protein VP39"/>
    <property type="match status" value="1"/>
</dbReference>
<dbReference type="InterPro" id="IPR005467">
    <property type="entry name" value="His_kinase_dom"/>
</dbReference>
<dbReference type="PANTHER" id="PTHR24422">
    <property type="entry name" value="CHEMOTAXIS PROTEIN METHYLTRANSFERASE"/>
    <property type="match status" value="1"/>
</dbReference>
<dbReference type="GO" id="GO:0000156">
    <property type="term" value="F:phosphorelay response regulator activity"/>
    <property type="evidence" value="ECO:0007669"/>
    <property type="project" value="InterPro"/>
</dbReference>
<dbReference type="GO" id="GO:0005737">
    <property type="term" value="C:cytoplasm"/>
    <property type="evidence" value="ECO:0007669"/>
    <property type="project" value="InterPro"/>
</dbReference>
<comment type="caution">
    <text evidence="12">The sequence shown here is derived from an EMBL/GenBank/DDBJ whole genome shotgun (WGS) entry which is preliminary data.</text>
</comment>
<evidence type="ECO:0000256" key="7">
    <source>
        <dbReference type="SAM" id="Coils"/>
    </source>
</evidence>
<evidence type="ECO:0000313" key="13">
    <source>
        <dbReference type="Proteomes" id="UP000031971"/>
    </source>
</evidence>
<dbReference type="SUPFAM" id="SSF47384">
    <property type="entry name" value="Homodimeric domain of signal transducing histidine kinase"/>
    <property type="match status" value="1"/>
</dbReference>
<dbReference type="InterPro" id="IPR000780">
    <property type="entry name" value="CheR_MeTrfase"/>
</dbReference>
<proteinExistence type="predicted"/>
<evidence type="ECO:0000256" key="3">
    <source>
        <dbReference type="ARBA" id="ARBA00022603"/>
    </source>
</evidence>
<feature type="domain" description="Histidine kinase" evidence="9">
    <location>
        <begin position="897"/>
        <end position="1118"/>
    </location>
</feature>
<dbReference type="Gene3D" id="3.40.50.180">
    <property type="entry name" value="Methylesterase CheB, C-terminal domain"/>
    <property type="match status" value="1"/>
</dbReference>
<dbReference type="Pfam" id="PF01339">
    <property type="entry name" value="CheB_methylest"/>
    <property type="match status" value="1"/>
</dbReference>
<evidence type="ECO:0000259" key="11">
    <source>
        <dbReference type="PROSITE" id="PS50123"/>
    </source>
</evidence>
<dbReference type="SUPFAM" id="SSF55785">
    <property type="entry name" value="PYP-like sensor domain (PAS domain)"/>
    <property type="match status" value="1"/>
</dbReference>
<dbReference type="InterPro" id="IPR029063">
    <property type="entry name" value="SAM-dependent_MTases_sf"/>
</dbReference>
<comment type="catalytic activity">
    <reaction evidence="1">
        <text>ATP + protein L-histidine = ADP + protein N-phospho-L-histidine.</text>
        <dbReference type="EC" id="2.7.13.3"/>
    </reaction>
</comment>
<dbReference type="PRINTS" id="PR00996">
    <property type="entry name" value="CHERMTFRASE"/>
</dbReference>
<dbReference type="Gene3D" id="3.30.450.20">
    <property type="entry name" value="PAS domain"/>
    <property type="match status" value="1"/>
</dbReference>
<evidence type="ECO:0000256" key="8">
    <source>
        <dbReference type="SAM" id="MobiDB-lite"/>
    </source>
</evidence>
<feature type="coiled-coil region" evidence="7">
    <location>
        <begin position="666"/>
        <end position="739"/>
    </location>
</feature>
<dbReference type="CDD" id="cd16434">
    <property type="entry name" value="CheB-CheR_fusion"/>
    <property type="match status" value="1"/>
</dbReference>
<dbReference type="Pfam" id="PF03705">
    <property type="entry name" value="CheR_N"/>
    <property type="match status" value="1"/>
</dbReference>
<dbReference type="InterPro" id="IPR036890">
    <property type="entry name" value="HATPase_C_sf"/>
</dbReference>
<feature type="domain" description="CheR-type methyltransferase" evidence="11">
    <location>
        <begin position="228"/>
        <end position="499"/>
    </location>
</feature>
<dbReference type="SUPFAM" id="SSF47757">
    <property type="entry name" value="Chemotaxis receptor methyltransferase CheR, N-terminal domain"/>
    <property type="match status" value="1"/>
</dbReference>
<dbReference type="Pfam" id="PF02518">
    <property type="entry name" value="HATPase_c"/>
    <property type="match status" value="1"/>
</dbReference>
<dbReference type="Pfam" id="PF01739">
    <property type="entry name" value="CheR"/>
    <property type="match status" value="1"/>
</dbReference>
<evidence type="ECO:0000256" key="4">
    <source>
        <dbReference type="ARBA" id="ARBA00022679"/>
    </source>
</evidence>
<evidence type="ECO:0000256" key="1">
    <source>
        <dbReference type="ARBA" id="ARBA00000085"/>
    </source>
</evidence>
<organism evidence="12 13">
    <name type="scientific">Paramagnetospirillum magnetotacticum MS-1</name>
    <dbReference type="NCBI Taxonomy" id="272627"/>
    <lineage>
        <taxon>Bacteria</taxon>
        <taxon>Pseudomonadati</taxon>
        <taxon>Pseudomonadota</taxon>
        <taxon>Alphaproteobacteria</taxon>
        <taxon>Rhodospirillales</taxon>
        <taxon>Magnetospirillaceae</taxon>
        <taxon>Paramagnetospirillum</taxon>
    </lineage>
</organism>
<dbReference type="RefSeq" id="WP_160295486.1">
    <property type="nucleotide sequence ID" value="NZ_JXSL01000009.1"/>
</dbReference>
<dbReference type="AlphaFoldDB" id="A0A0C2V635"/>
<feature type="domain" description="CheB-type methylesterase" evidence="10">
    <location>
        <begin position="34"/>
        <end position="218"/>
    </location>
</feature>
<dbReference type="GO" id="GO:0008983">
    <property type="term" value="F:protein-glutamate O-methyltransferase activity"/>
    <property type="evidence" value="ECO:0007669"/>
    <property type="project" value="UniProtKB-EC"/>
</dbReference>
<feature type="region of interest" description="Disordered" evidence="8">
    <location>
        <begin position="1"/>
        <end position="29"/>
    </location>
</feature>
<feature type="active site" evidence="6">
    <location>
        <position position="165"/>
    </location>
</feature>
<dbReference type="STRING" id="272627.CCC_03134"/>
<dbReference type="PROSITE" id="PS50109">
    <property type="entry name" value="HIS_KIN"/>
    <property type="match status" value="1"/>
</dbReference>
<sequence length="1127" mass="124083">MARKPKEAGGTSVAVRSSTKLGAEGEVSKKTRGRRSNLYVVGIGASAGGLEALPPFVAHLPTEANMAYVIVQHLSPAYRSMMVQLLARETKLPVEEIKDGTVLVANTIYITPPNKDVRVKNSTLWLREPSAPLGPKPSVDVFFASLAEDRGQHAIGVILSGTGSDGAHGMRAIKASGGLTVAQEPETAKYDGMPKAAIDSGCVDQTLPPDSIGPELSSISRFPRPVVNQKSEETKTQDTINEIFLLVRKRTEVDFTQYKLNTVRRRLERRMAANRIETLVAYLDFVQRQPAELDLLCKDILISVTSFFRDTKAFEDIKLTLSELLMTKRPGDSIRIWVPACATGEEAYSFAMMLTDLLGDACKSYKIQVFATDIDMDAMRHARKGTYSATTVDGLDKAYVSKYFDAMGQNYQIKKPIREMVVFARQDLIKDPPFVKVDIISCRNVLIYFNSDLQDRIFQVFHYALNPEGHLFLGKSESVGRCTDLFRSIKTTSKIFQKRMGGPRSANPVFGAFRLKPTESSETMLPLGGASIESIVRDGFVEACMPASVAINENLDIVYYHGDVDGFVRFPQGRPNQNLGKLIADDFRIDLRALVHRSRETSTVAMGSKRQLRTREGDVMSRLVVRPLHVESGRELLFLVSCEKIELISEGGAVEATTSPGNEIRLIELEQELTATREHLQTVVEELETSNEELQALNEEMQAANEELQSSNEELETSNEELQSTNEELTTVNEELQVRTSELAAANADLQNIQDNVGFPMLVVDKGLRITRFTPQAARLFGLLPSDAGQLITAVPSQFHVKDLRNLLVTVVSSGLSHEEIIDAEGRIYRMGIFPYRDLREQTAGAILTFIDETDLRNTQKDLEASIDSLRSTQGELKEAKNIAESANRAKSEFLANMSHELRTPLNAVLGFAQIMADEMWGSLGNDRYKEYIGIIVNSGQHLLALIGQVLDMSVIEAGRTTLRESNVNISDVIVTSMRLLSSQAENSEINLTASVPDDLPHMRGDLTAIQRILLNLLGNALKFTPAGGAVTLTASHDQSGVTICVRDTGIGISAHDLDRVLMPFEQGGQRILRKEREGVGLGLPITKSLMELHGGTLSIDSKEGKGTTACVHFPASRSLAAHDVMV</sequence>
<evidence type="ECO:0000256" key="5">
    <source>
        <dbReference type="ARBA" id="ARBA00022691"/>
    </source>
</evidence>
<gene>
    <name evidence="12" type="ORF">CCC_03134</name>
</gene>
<dbReference type="Gene3D" id="3.30.565.10">
    <property type="entry name" value="Histidine kinase-like ATPase, C-terminal domain"/>
    <property type="match status" value="1"/>
</dbReference>
<dbReference type="GO" id="GO:0006935">
    <property type="term" value="P:chemotaxis"/>
    <property type="evidence" value="ECO:0007669"/>
    <property type="project" value="UniProtKB-UniRule"/>
</dbReference>
<dbReference type="PANTHER" id="PTHR24422:SF27">
    <property type="entry name" value="PROTEIN-GLUTAMATE O-METHYLTRANSFERASE"/>
    <property type="match status" value="1"/>
</dbReference>
<dbReference type="CDD" id="cd00082">
    <property type="entry name" value="HisKA"/>
    <property type="match status" value="1"/>
</dbReference>
<dbReference type="Pfam" id="PF00512">
    <property type="entry name" value="HisKA"/>
    <property type="match status" value="1"/>
</dbReference>
<comment type="catalytic activity">
    <reaction evidence="2">
        <text>L-glutamyl-[protein] + S-adenosyl-L-methionine = [protein]-L-glutamate 5-O-methyl ester + S-adenosyl-L-homocysteine</text>
        <dbReference type="Rhea" id="RHEA:24452"/>
        <dbReference type="Rhea" id="RHEA-COMP:10208"/>
        <dbReference type="Rhea" id="RHEA-COMP:10311"/>
        <dbReference type="ChEBI" id="CHEBI:29973"/>
        <dbReference type="ChEBI" id="CHEBI:57856"/>
        <dbReference type="ChEBI" id="CHEBI:59789"/>
        <dbReference type="ChEBI" id="CHEBI:82795"/>
        <dbReference type="EC" id="2.1.1.80"/>
    </reaction>
</comment>
<dbReference type="SUPFAM" id="SSF53335">
    <property type="entry name" value="S-adenosyl-L-methionine-dependent methyltransferases"/>
    <property type="match status" value="1"/>
</dbReference>
<keyword evidence="6" id="KW-0145">Chemotaxis</keyword>
<reference evidence="12 13" key="1">
    <citation type="submission" date="2015-01" db="EMBL/GenBank/DDBJ databases">
        <title>Genome Sequence of Magnetospirillum magnetotacticum Strain MS-1.</title>
        <authorList>
            <person name="Marinov G.K."/>
            <person name="Smalley M.D."/>
            <person name="DeSalvo G."/>
        </authorList>
    </citation>
    <scope>NUCLEOTIDE SEQUENCE [LARGE SCALE GENOMIC DNA]</scope>
    <source>
        <strain evidence="12 13">MS-1</strain>
    </source>
</reference>
<evidence type="ECO:0000256" key="6">
    <source>
        <dbReference type="PROSITE-ProRule" id="PRU00050"/>
    </source>
</evidence>
<accession>A0A0C2V635</accession>
<evidence type="ECO:0000259" key="10">
    <source>
        <dbReference type="PROSITE" id="PS50122"/>
    </source>
</evidence>
<dbReference type="InterPro" id="IPR036804">
    <property type="entry name" value="CheR_N_sf"/>
</dbReference>
<dbReference type="InterPro" id="IPR000673">
    <property type="entry name" value="Sig_transdc_resp-reg_Me-estase"/>
</dbReference>
<dbReference type="Pfam" id="PF13596">
    <property type="entry name" value="PAS_10"/>
    <property type="match status" value="1"/>
</dbReference>
<dbReference type="Gene3D" id="1.10.155.10">
    <property type="entry name" value="Chemotaxis receptor methyltransferase CheR, N-terminal domain"/>
    <property type="match status" value="1"/>
</dbReference>
<evidence type="ECO:0000313" key="12">
    <source>
        <dbReference type="EMBL" id="KIM00532.1"/>
    </source>
</evidence>
<dbReference type="Gene3D" id="1.10.287.130">
    <property type="match status" value="1"/>
</dbReference>